<organism evidence="1">
    <name type="scientific">Arundo donax</name>
    <name type="common">Giant reed</name>
    <name type="synonym">Donax arundinaceus</name>
    <dbReference type="NCBI Taxonomy" id="35708"/>
    <lineage>
        <taxon>Eukaryota</taxon>
        <taxon>Viridiplantae</taxon>
        <taxon>Streptophyta</taxon>
        <taxon>Embryophyta</taxon>
        <taxon>Tracheophyta</taxon>
        <taxon>Spermatophyta</taxon>
        <taxon>Magnoliopsida</taxon>
        <taxon>Liliopsida</taxon>
        <taxon>Poales</taxon>
        <taxon>Poaceae</taxon>
        <taxon>PACMAD clade</taxon>
        <taxon>Arundinoideae</taxon>
        <taxon>Arundineae</taxon>
        <taxon>Arundo</taxon>
    </lineage>
</organism>
<dbReference type="AlphaFoldDB" id="A0A0A9CQM8"/>
<accession>A0A0A9CQM8</accession>
<protein>
    <submittedName>
        <fullName evidence="1">Uncharacterized protein</fullName>
    </submittedName>
</protein>
<dbReference type="EMBL" id="GBRH01222210">
    <property type="protein sequence ID" value="JAD75685.1"/>
    <property type="molecule type" value="Transcribed_RNA"/>
</dbReference>
<proteinExistence type="predicted"/>
<evidence type="ECO:0000313" key="1">
    <source>
        <dbReference type="EMBL" id="JAD75685.1"/>
    </source>
</evidence>
<reference evidence="1" key="1">
    <citation type="submission" date="2014-09" db="EMBL/GenBank/DDBJ databases">
        <authorList>
            <person name="Magalhaes I.L.F."/>
            <person name="Oliveira U."/>
            <person name="Santos F.R."/>
            <person name="Vidigal T.H.D.A."/>
            <person name="Brescovit A.D."/>
            <person name="Santos A.J."/>
        </authorList>
    </citation>
    <scope>NUCLEOTIDE SEQUENCE</scope>
    <source>
        <tissue evidence="1">Shoot tissue taken approximately 20 cm above the soil surface</tissue>
    </source>
</reference>
<sequence>MYEWNWCLYVWDFENKKVIVLDPVQMVCGKVMIAKKKHKDILPVLHEALMTCKQNVFLL</sequence>
<name>A0A0A9CQM8_ARUDO</name>
<reference evidence="1" key="2">
    <citation type="journal article" date="2015" name="Data Brief">
        <title>Shoot transcriptome of the giant reed, Arundo donax.</title>
        <authorList>
            <person name="Barrero R.A."/>
            <person name="Guerrero F.D."/>
            <person name="Moolhuijzen P."/>
            <person name="Goolsby J.A."/>
            <person name="Tidwell J."/>
            <person name="Bellgard S.E."/>
            <person name="Bellgard M.I."/>
        </authorList>
    </citation>
    <scope>NUCLEOTIDE SEQUENCE</scope>
    <source>
        <tissue evidence="1">Shoot tissue taken approximately 20 cm above the soil surface</tissue>
    </source>
</reference>